<dbReference type="Proteomes" id="UP000005239">
    <property type="component" value="Unassembled WGS sequence"/>
</dbReference>
<dbReference type="PANTHER" id="PTHR14030">
    <property type="entry name" value="MITOTIC CHECKPOINT SERINE/THREONINE-PROTEIN KINASE BUB1"/>
    <property type="match status" value="1"/>
</dbReference>
<evidence type="ECO:0000313" key="2">
    <source>
        <dbReference type="Proteomes" id="UP000005239"/>
    </source>
</evidence>
<reference evidence="2" key="1">
    <citation type="journal article" date="2008" name="Nat. Genet.">
        <title>The Pristionchus pacificus genome provides a unique perspective on nematode lifestyle and parasitism.</title>
        <authorList>
            <person name="Dieterich C."/>
            <person name="Clifton S.W."/>
            <person name="Schuster L.N."/>
            <person name="Chinwalla A."/>
            <person name="Delehaunty K."/>
            <person name="Dinkelacker I."/>
            <person name="Fulton L."/>
            <person name="Fulton R."/>
            <person name="Godfrey J."/>
            <person name="Minx P."/>
            <person name="Mitreva M."/>
            <person name="Roeseler W."/>
            <person name="Tian H."/>
            <person name="Witte H."/>
            <person name="Yang S.P."/>
            <person name="Wilson R.K."/>
            <person name="Sommer R.J."/>
        </authorList>
    </citation>
    <scope>NUCLEOTIDE SEQUENCE [LARGE SCALE GENOMIC DNA]</scope>
    <source>
        <strain evidence="2">PS312</strain>
    </source>
</reference>
<evidence type="ECO:0000313" key="1">
    <source>
        <dbReference type="EnsemblMetazoa" id="PPA30324.1"/>
    </source>
</evidence>
<sequence>MSENDEHIFEWELNRENIQPLRKGRHASSITTLGTRPMSASARAALAEEKMNQVLYSFEEDDADKDLLSEVITFVTWWDHNIMIGKQKMLYEFLWKCVNKLTFGEQYKDDERILKIWIKLAENSLGNDCNIFDYANSIGSLKRMAQLYIEWSLTYESRSQWAEARRCLERGIKAAAAPISLLHQATDELEMRIIRRQTQQLEMEDGDELEEESIDNGERRIALTRLCELEDGVTPIVRLPSISGCDSSSKIGPTSVKKRQENNKFEIYTDENEEKSTWLENVYEVRSQCIKMDLVDDNTNTTCKSSLTSTTRKNIVPSFTIWEEGKEEEKKKPRLMLRKELIRDGSVEESLVERYSVLSETLLPNQENRPKNLQLSKADIKPLLFD</sequence>
<keyword evidence="2" id="KW-1185">Reference proteome</keyword>
<organism evidence="1 2">
    <name type="scientific">Pristionchus pacificus</name>
    <name type="common">Parasitic nematode worm</name>
    <dbReference type="NCBI Taxonomy" id="54126"/>
    <lineage>
        <taxon>Eukaryota</taxon>
        <taxon>Metazoa</taxon>
        <taxon>Ecdysozoa</taxon>
        <taxon>Nematoda</taxon>
        <taxon>Chromadorea</taxon>
        <taxon>Rhabditida</taxon>
        <taxon>Rhabditina</taxon>
        <taxon>Diplogasteromorpha</taxon>
        <taxon>Diplogasteroidea</taxon>
        <taxon>Neodiplogasteridae</taxon>
        <taxon>Pristionchus</taxon>
    </lineage>
</organism>
<dbReference type="GO" id="GO:0007094">
    <property type="term" value="P:mitotic spindle assembly checkpoint signaling"/>
    <property type="evidence" value="ECO:0000318"/>
    <property type="project" value="GO_Central"/>
</dbReference>
<dbReference type="SMART" id="SM00777">
    <property type="entry name" value="Mad3_BUB1_I"/>
    <property type="match status" value="1"/>
</dbReference>
<dbReference type="GO" id="GO:0051754">
    <property type="term" value="P:meiotic sister chromatid cohesion, centromeric"/>
    <property type="evidence" value="ECO:0000318"/>
    <property type="project" value="GO_Central"/>
</dbReference>
<accession>A0A8R1YSI4</accession>
<gene>
    <name evidence="1" type="primary">WBGene00203192</name>
</gene>
<dbReference type="EnsemblMetazoa" id="PPA30324.1">
    <property type="protein sequence ID" value="PPA30324.1"/>
    <property type="gene ID" value="WBGene00203192"/>
</dbReference>
<dbReference type="OrthoDB" id="248495at2759"/>
<dbReference type="InterPro" id="IPR015661">
    <property type="entry name" value="Bub1/Mad3"/>
</dbReference>
<reference evidence="1" key="2">
    <citation type="submission" date="2022-06" db="UniProtKB">
        <authorList>
            <consortium name="EnsemblMetazoa"/>
        </authorList>
    </citation>
    <scope>IDENTIFICATION</scope>
    <source>
        <strain evidence="1">PS312</strain>
    </source>
</reference>
<name>A0A2A6CCM3_PRIPA</name>
<accession>A0A2A6CCM3</accession>
<dbReference type="PANTHER" id="PTHR14030:SF28">
    <property type="entry name" value="BUB1 N-TERMINAL DOMAIN-CONTAINING PROTEIN"/>
    <property type="match status" value="1"/>
</dbReference>
<dbReference type="Gene3D" id="1.25.40.430">
    <property type="match status" value="1"/>
</dbReference>
<dbReference type="AlphaFoldDB" id="A0A2A6CCM3"/>
<protein>
    <submittedName>
        <fullName evidence="1">San-1</fullName>
    </submittedName>
</protein>
<dbReference type="GO" id="GO:0004672">
    <property type="term" value="F:protein kinase activity"/>
    <property type="evidence" value="ECO:0000318"/>
    <property type="project" value="GO_Central"/>
</dbReference>
<dbReference type="PROSITE" id="PS51489">
    <property type="entry name" value="BUB1_N"/>
    <property type="match status" value="1"/>
</dbReference>
<dbReference type="InterPro" id="IPR013212">
    <property type="entry name" value="Mad3/Bub1_I"/>
</dbReference>
<dbReference type="GO" id="GO:0005634">
    <property type="term" value="C:nucleus"/>
    <property type="evidence" value="ECO:0000318"/>
    <property type="project" value="GO_Central"/>
</dbReference>
<dbReference type="Pfam" id="PF08311">
    <property type="entry name" value="Mad3_BUB1_I"/>
    <property type="match status" value="1"/>
</dbReference>
<proteinExistence type="predicted"/>
<dbReference type="GO" id="GO:0000776">
    <property type="term" value="C:kinetochore"/>
    <property type="evidence" value="ECO:0000318"/>
    <property type="project" value="GO_Central"/>
</dbReference>